<dbReference type="EMBL" id="JAEPRD010000439">
    <property type="protein sequence ID" value="KAG2191301.1"/>
    <property type="molecule type" value="Genomic_DNA"/>
</dbReference>
<feature type="compositionally biased region" description="Polar residues" evidence="1">
    <location>
        <begin position="140"/>
        <end position="155"/>
    </location>
</feature>
<feature type="compositionally biased region" description="Acidic residues" evidence="1">
    <location>
        <begin position="65"/>
        <end position="78"/>
    </location>
</feature>
<feature type="region of interest" description="Disordered" evidence="1">
    <location>
        <begin position="59"/>
        <end position="169"/>
    </location>
</feature>
<feature type="compositionally biased region" description="Basic residues" evidence="1">
    <location>
        <begin position="160"/>
        <end position="169"/>
    </location>
</feature>
<gene>
    <name evidence="2" type="ORF">INT47_013279</name>
</gene>
<feature type="compositionally biased region" description="Polar residues" evidence="1">
    <location>
        <begin position="88"/>
        <end position="100"/>
    </location>
</feature>
<keyword evidence="3" id="KW-1185">Reference proteome</keyword>
<accession>A0A8H7UMA1</accession>
<evidence type="ECO:0000313" key="2">
    <source>
        <dbReference type="EMBL" id="KAG2191301.1"/>
    </source>
</evidence>
<organism evidence="2 3">
    <name type="scientific">Mucor saturninus</name>
    <dbReference type="NCBI Taxonomy" id="64648"/>
    <lineage>
        <taxon>Eukaryota</taxon>
        <taxon>Fungi</taxon>
        <taxon>Fungi incertae sedis</taxon>
        <taxon>Mucoromycota</taxon>
        <taxon>Mucoromycotina</taxon>
        <taxon>Mucoromycetes</taxon>
        <taxon>Mucorales</taxon>
        <taxon>Mucorineae</taxon>
        <taxon>Mucoraceae</taxon>
        <taxon>Mucor</taxon>
    </lineage>
</organism>
<name>A0A8H7UMA1_9FUNG</name>
<proteinExistence type="predicted"/>
<evidence type="ECO:0000256" key="1">
    <source>
        <dbReference type="SAM" id="MobiDB-lite"/>
    </source>
</evidence>
<protein>
    <submittedName>
        <fullName evidence="2">Uncharacterized protein</fullName>
    </submittedName>
</protein>
<sequence length="169" mass="18916">MEVILTLSREVSPYILSGITFASSTAFEVTEDDPAGNIEPEFFLQQRMFDAWVARRRTAEQPAEEREEDSADEADADVEALYFAENSARGQSNTVPNSATPRREPRNNRNTDVSSSEKPPVRGRGRPRGVRRNRGRPSNACRSTAQTGTSSNNLETPRRQSNRTRTGRN</sequence>
<dbReference type="Proteomes" id="UP000603453">
    <property type="component" value="Unassembled WGS sequence"/>
</dbReference>
<comment type="caution">
    <text evidence="2">The sequence shown here is derived from an EMBL/GenBank/DDBJ whole genome shotgun (WGS) entry which is preliminary data.</text>
</comment>
<dbReference type="AlphaFoldDB" id="A0A8H7UMA1"/>
<reference evidence="2" key="1">
    <citation type="submission" date="2020-12" db="EMBL/GenBank/DDBJ databases">
        <title>Metabolic potential, ecology and presence of endohyphal bacteria is reflected in genomic diversity of Mucoromycotina.</title>
        <authorList>
            <person name="Muszewska A."/>
            <person name="Okrasinska A."/>
            <person name="Steczkiewicz K."/>
            <person name="Drgas O."/>
            <person name="Orlowska M."/>
            <person name="Perlinska-Lenart U."/>
            <person name="Aleksandrzak-Piekarczyk T."/>
            <person name="Szatraj K."/>
            <person name="Zielenkiewicz U."/>
            <person name="Pilsyk S."/>
            <person name="Malc E."/>
            <person name="Mieczkowski P."/>
            <person name="Kruszewska J.S."/>
            <person name="Biernat P."/>
            <person name="Pawlowska J."/>
        </authorList>
    </citation>
    <scope>NUCLEOTIDE SEQUENCE</scope>
    <source>
        <strain evidence="2">WA0000017839</strain>
    </source>
</reference>
<feature type="compositionally biased region" description="Basic residues" evidence="1">
    <location>
        <begin position="121"/>
        <end position="135"/>
    </location>
</feature>
<evidence type="ECO:0000313" key="3">
    <source>
        <dbReference type="Proteomes" id="UP000603453"/>
    </source>
</evidence>